<dbReference type="PANTHER" id="PTHR43537:SF5">
    <property type="entry name" value="UXU OPERON TRANSCRIPTIONAL REGULATOR"/>
    <property type="match status" value="1"/>
</dbReference>
<evidence type="ECO:0000256" key="3">
    <source>
        <dbReference type="ARBA" id="ARBA00023163"/>
    </source>
</evidence>
<evidence type="ECO:0000256" key="1">
    <source>
        <dbReference type="ARBA" id="ARBA00023015"/>
    </source>
</evidence>
<dbReference type="SUPFAM" id="SSF46785">
    <property type="entry name" value="Winged helix' DNA-binding domain"/>
    <property type="match status" value="1"/>
</dbReference>
<dbReference type="PRINTS" id="PR00035">
    <property type="entry name" value="HTHGNTR"/>
</dbReference>
<dbReference type="Gene3D" id="1.10.10.10">
    <property type="entry name" value="Winged helix-like DNA-binding domain superfamily/Winged helix DNA-binding domain"/>
    <property type="match status" value="1"/>
</dbReference>
<feature type="domain" description="HTH gntR-type" evidence="4">
    <location>
        <begin position="16"/>
        <end position="84"/>
    </location>
</feature>
<keyword evidence="2" id="KW-0238">DNA-binding</keyword>
<dbReference type="SMART" id="SM00895">
    <property type="entry name" value="FCD"/>
    <property type="match status" value="1"/>
</dbReference>
<accession>A0ABR7Y820</accession>
<dbReference type="SUPFAM" id="SSF48008">
    <property type="entry name" value="GntR ligand-binding domain-like"/>
    <property type="match status" value="1"/>
</dbReference>
<evidence type="ECO:0000256" key="2">
    <source>
        <dbReference type="ARBA" id="ARBA00023125"/>
    </source>
</evidence>
<evidence type="ECO:0000313" key="5">
    <source>
        <dbReference type="EMBL" id="MBD1427447.1"/>
    </source>
</evidence>
<dbReference type="RefSeq" id="WP_190310597.1">
    <property type="nucleotide sequence ID" value="NZ_JACNYK010000006.1"/>
</dbReference>
<dbReference type="InterPro" id="IPR011711">
    <property type="entry name" value="GntR_C"/>
</dbReference>
<dbReference type="CDD" id="cd07377">
    <property type="entry name" value="WHTH_GntR"/>
    <property type="match status" value="1"/>
</dbReference>
<keyword evidence="3" id="KW-0804">Transcription</keyword>
<dbReference type="PROSITE" id="PS50949">
    <property type="entry name" value="HTH_GNTR"/>
    <property type="match status" value="1"/>
</dbReference>
<gene>
    <name evidence="5" type="ORF">H8B17_17860</name>
</gene>
<dbReference type="PANTHER" id="PTHR43537">
    <property type="entry name" value="TRANSCRIPTIONAL REGULATOR, GNTR FAMILY"/>
    <property type="match status" value="1"/>
</dbReference>
<dbReference type="SMART" id="SM00345">
    <property type="entry name" value="HTH_GNTR"/>
    <property type="match status" value="1"/>
</dbReference>
<keyword evidence="6" id="KW-1185">Reference proteome</keyword>
<name>A0ABR7Y820_9SPHI</name>
<dbReference type="Gene3D" id="1.20.120.530">
    <property type="entry name" value="GntR ligand-binding domain-like"/>
    <property type="match status" value="1"/>
</dbReference>
<dbReference type="Proteomes" id="UP000606494">
    <property type="component" value="Unassembled WGS sequence"/>
</dbReference>
<reference evidence="5 6" key="1">
    <citation type="submission" date="2020-08" db="EMBL/GenBank/DDBJ databases">
        <title>Sphingobacterium sp. DN00404 isolated from aquaculture water.</title>
        <authorList>
            <person name="Zhang M."/>
        </authorList>
    </citation>
    <scope>NUCLEOTIDE SEQUENCE [LARGE SCALE GENOMIC DNA]</scope>
    <source>
        <strain evidence="5 6">KCTC 32294</strain>
    </source>
</reference>
<protein>
    <submittedName>
        <fullName evidence="5">FadR family transcriptional regulator</fullName>
    </submittedName>
</protein>
<dbReference type="InterPro" id="IPR008920">
    <property type="entry name" value="TF_FadR/GntR_C"/>
</dbReference>
<dbReference type="InterPro" id="IPR000524">
    <property type="entry name" value="Tscrpt_reg_HTH_GntR"/>
</dbReference>
<organism evidence="5 6">
    <name type="scientific">Sphingobacterium arenae</name>
    <dbReference type="NCBI Taxonomy" id="1280598"/>
    <lineage>
        <taxon>Bacteria</taxon>
        <taxon>Pseudomonadati</taxon>
        <taxon>Bacteroidota</taxon>
        <taxon>Sphingobacteriia</taxon>
        <taxon>Sphingobacteriales</taxon>
        <taxon>Sphingobacteriaceae</taxon>
        <taxon>Sphingobacterium</taxon>
    </lineage>
</organism>
<sequence>MDIKGLNNDLQKITTPTMADIVEVKLIEFLKKKAFQPGDALPKELEMAEALGVSRNVVREGLSRLKMLGLIESRKKRGMVFVHPDILGSLEKVLDPIIMDDTTLKDIFELRLVLEMGLSELLYLKKTEKDIIELERIAKTQDTGDNTFRIKQEIAFHGKLYEMTGNETLKRFQIMLLPIFGYVTAMEEQPIQGKTNHLDLVEILKGGTKEDFSKAMLEHLAPHFNRLKDF</sequence>
<dbReference type="EMBL" id="JACNYK010000006">
    <property type="protein sequence ID" value="MBD1427447.1"/>
    <property type="molecule type" value="Genomic_DNA"/>
</dbReference>
<dbReference type="Pfam" id="PF07729">
    <property type="entry name" value="FCD"/>
    <property type="match status" value="1"/>
</dbReference>
<evidence type="ECO:0000259" key="4">
    <source>
        <dbReference type="PROSITE" id="PS50949"/>
    </source>
</evidence>
<evidence type="ECO:0000313" key="6">
    <source>
        <dbReference type="Proteomes" id="UP000606494"/>
    </source>
</evidence>
<proteinExistence type="predicted"/>
<keyword evidence="1" id="KW-0805">Transcription regulation</keyword>
<dbReference type="InterPro" id="IPR036390">
    <property type="entry name" value="WH_DNA-bd_sf"/>
</dbReference>
<comment type="caution">
    <text evidence="5">The sequence shown here is derived from an EMBL/GenBank/DDBJ whole genome shotgun (WGS) entry which is preliminary data.</text>
</comment>
<dbReference type="InterPro" id="IPR036388">
    <property type="entry name" value="WH-like_DNA-bd_sf"/>
</dbReference>
<dbReference type="Pfam" id="PF00392">
    <property type="entry name" value="GntR"/>
    <property type="match status" value="1"/>
</dbReference>